<dbReference type="InterPro" id="IPR008189">
    <property type="entry name" value="rRNA_ssu_MeTfrase_I"/>
</dbReference>
<protein>
    <recommendedName>
        <fullName evidence="6">Ribosomal RNA small subunit methyltransferase I</fullName>
        <ecNumber evidence="6">2.1.1.198</ecNumber>
    </recommendedName>
    <alternativeName>
        <fullName evidence="6">16S rRNA 2'-O-ribose C1402 methyltransferase</fullName>
    </alternativeName>
    <alternativeName>
        <fullName evidence="6">rRNA (cytidine-2'-O-)-methyltransferase RsmI</fullName>
    </alternativeName>
</protein>
<feature type="domain" description="Tetrapyrrole methylase" evidence="8">
    <location>
        <begin position="40"/>
        <end position="236"/>
    </location>
</feature>
<dbReference type="FunFam" id="3.40.1010.10:FF:000007">
    <property type="entry name" value="Ribosomal RNA small subunit methyltransferase I"/>
    <property type="match status" value="1"/>
</dbReference>
<dbReference type="InterPro" id="IPR018063">
    <property type="entry name" value="SAM_MeTrfase_RsmI_CS"/>
</dbReference>
<comment type="similarity">
    <text evidence="6">Belongs to the methyltransferase superfamily. RsmI family.</text>
</comment>
<feature type="domain" description="RsmI HTH" evidence="9">
    <location>
        <begin position="264"/>
        <end position="308"/>
    </location>
</feature>
<evidence type="ECO:0000259" key="8">
    <source>
        <dbReference type="Pfam" id="PF00590"/>
    </source>
</evidence>
<sequence>MSQSSQLPRPPSKLDEGEPSGAADAPQQAGEVPATLPAGLYVVATPIGNLGDITLRALETLRGAEVIACEDTRVTGKLLAANGIKRPMLSYHEHNASQRRPEIVRRIEAGAAVALVSDAGTPLISDPGYKLVRAVQDAGGRVTALPGASAAMAALVVSGLPSDRFFFQGFLPAKSKARRDVLTELKDLKATLVVYESPKRLRASLRDMAEVLGAREATVTRELTKRFEEVRRAPLDVLADDYETPPKGEIAVVIAPPDAADSIADAETVDAWIRDALEAMSVRDAAAEVARNSGWPRKQVYARALDIKAERGS</sequence>
<dbReference type="Pfam" id="PF00590">
    <property type="entry name" value="TP_methylase"/>
    <property type="match status" value="1"/>
</dbReference>
<comment type="function">
    <text evidence="6">Catalyzes the 2'-O-methylation of the ribose of cytidine 1402 (C1402) in 16S rRNA.</text>
</comment>
<dbReference type="InterPro" id="IPR014777">
    <property type="entry name" value="4pyrrole_Mease_sub1"/>
</dbReference>
<proteinExistence type="inferred from homology"/>
<dbReference type="PROSITE" id="PS01296">
    <property type="entry name" value="RSMI"/>
    <property type="match status" value="1"/>
</dbReference>
<dbReference type="CDD" id="cd11648">
    <property type="entry name" value="RsmI"/>
    <property type="match status" value="1"/>
</dbReference>
<evidence type="ECO:0000256" key="2">
    <source>
        <dbReference type="ARBA" id="ARBA00022552"/>
    </source>
</evidence>
<reference evidence="10 11" key="1">
    <citation type="submission" date="2018-07" db="EMBL/GenBank/DDBJ databases">
        <title>Venubactetium sediminum gen. nov., sp. nov., isolated from a marine solar saltern.</title>
        <authorList>
            <person name="Wang S."/>
        </authorList>
    </citation>
    <scope>NUCLEOTIDE SEQUENCE [LARGE SCALE GENOMIC DNA]</scope>
    <source>
        <strain evidence="10 11">WD2A32</strain>
    </source>
</reference>
<organism evidence="10 11">
    <name type="scientific">Ferruginivarius sediminum</name>
    <dbReference type="NCBI Taxonomy" id="2661937"/>
    <lineage>
        <taxon>Bacteria</taxon>
        <taxon>Pseudomonadati</taxon>
        <taxon>Pseudomonadota</taxon>
        <taxon>Alphaproteobacteria</taxon>
        <taxon>Rhodospirillales</taxon>
        <taxon>Rhodospirillaceae</taxon>
        <taxon>Ferruginivarius</taxon>
    </lineage>
</organism>
<dbReference type="InterPro" id="IPR035996">
    <property type="entry name" value="4pyrrol_Methylase_sf"/>
</dbReference>
<dbReference type="PANTHER" id="PTHR46111:SF1">
    <property type="entry name" value="RIBOSOMAL RNA SMALL SUBUNIT METHYLTRANSFERASE I"/>
    <property type="match status" value="1"/>
</dbReference>
<dbReference type="Gene3D" id="3.30.950.10">
    <property type="entry name" value="Methyltransferase, Cobalt-precorrin-4 Transmethylase, Domain 2"/>
    <property type="match status" value="1"/>
</dbReference>
<evidence type="ECO:0000256" key="5">
    <source>
        <dbReference type="ARBA" id="ARBA00022691"/>
    </source>
</evidence>
<evidence type="ECO:0000313" key="11">
    <source>
        <dbReference type="Proteomes" id="UP000253941"/>
    </source>
</evidence>
<keyword evidence="1 6" id="KW-0963">Cytoplasm</keyword>
<keyword evidence="3 6" id="KW-0489">Methyltransferase</keyword>
<keyword evidence="5 6" id="KW-0949">S-adenosyl-L-methionine</keyword>
<dbReference type="PIRSF" id="PIRSF005917">
    <property type="entry name" value="MTase_YraL"/>
    <property type="match status" value="1"/>
</dbReference>
<dbReference type="InterPro" id="IPR014776">
    <property type="entry name" value="4pyrrole_Mease_sub2"/>
</dbReference>
<evidence type="ECO:0000256" key="6">
    <source>
        <dbReference type="HAMAP-Rule" id="MF_01877"/>
    </source>
</evidence>
<keyword evidence="4 6" id="KW-0808">Transferase</keyword>
<evidence type="ECO:0000256" key="3">
    <source>
        <dbReference type="ARBA" id="ARBA00022603"/>
    </source>
</evidence>
<dbReference type="HAMAP" id="MF_01877">
    <property type="entry name" value="16SrRNA_methyltr_I"/>
    <property type="match status" value="1"/>
</dbReference>
<comment type="caution">
    <text evidence="10">The sequence shown here is derived from an EMBL/GenBank/DDBJ whole genome shotgun (WGS) entry which is preliminary data.</text>
</comment>
<evidence type="ECO:0000256" key="1">
    <source>
        <dbReference type="ARBA" id="ARBA00022490"/>
    </source>
</evidence>
<evidence type="ECO:0000256" key="7">
    <source>
        <dbReference type="SAM" id="MobiDB-lite"/>
    </source>
</evidence>
<keyword evidence="2 6" id="KW-0698">rRNA processing</keyword>
<dbReference type="InterPro" id="IPR000878">
    <property type="entry name" value="4pyrrol_Mease"/>
</dbReference>
<dbReference type="Pfam" id="PF23016">
    <property type="entry name" value="RsmI_C"/>
    <property type="match status" value="1"/>
</dbReference>
<dbReference type="EC" id="2.1.1.198" evidence="6"/>
<dbReference type="Gene3D" id="3.40.1010.10">
    <property type="entry name" value="Cobalt-precorrin-4 Transmethylase, Domain 1"/>
    <property type="match status" value="1"/>
</dbReference>
<dbReference type="Proteomes" id="UP000253941">
    <property type="component" value="Unassembled WGS sequence"/>
</dbReference>
<comment type="catalytic activity">
    <reaction evidence="6">
        <text>cytidine(1402) in 16S rRNA + S-adenosyl-L-methionine = 2'-O-methylcytidine(1402) in 16S rRNA + S-adenosyl-L-homocysteine + H(+)</text>
        <dbReference type="Rhea" id="RHEA:42924"/>
        <dbReference type="Rhea" id="RHEA-COMP:10285"/>
        <dbReference type="Rhea" id="RHEA-COMP:10286"/>
        <dbReference type="ChEBI" id="CHEBI:15378"/>
        <dbReference type="ChEBI" id="CHEBI:57856"/>
        <dbReference type="ChEBI" id="CHEBI:59789"/>
        <dbReference type="ChEBI" id="CHEBI:74495"/>
        <dbReference type="ChEBI" id="CHEBI:82748"/>
        <dbReference type="EC" id="2.1.1.198"/>
    </reaction>
</comment>
<dbReference type="SUPFAM" id="SSF53790">
    <property type="entry name" value="Tetrapyrrole methylase"/>
    <property type="match status" value="1"/>
</dbReference>
<dbReference type="FunFam" id="3.30.950.10:FF:000002">
    <property type="entry name" value="Ribosomal RNA small subunit methyltransferase I"/>
    <property type="match status" value="1"/>
</dbReference>
<accession>A0A369TCQ9</accession>
<keyword evidence="11" id="KW-1185">Reference proteome</keyword>
<dbReference type="InterPro" id="IPR053910">
    <property type="entry name" value="RsmI_HTH"/>
</dbReference>
<comment type="subcellular location">
    <subcellularLocation>
        <location evidence="6">Cytoplasm</location>
    </subcellularLocation>
</comment>
<evidence type="ECO:0000256" key="4">
    <source>
        <dbReference type="ARBA" id="ARBA00022679"/>
    </source>
</evidence>
<dbReference type="GO" id="GO:0070677">
    <property type="term" value="F:rRNA (cytosine-2'-O-)-methyltransferase activity"/>
    <property type="evidence" value="ECO:0007669"/>
    <property type="project" value="UniProtKB-UniRule"/>
</dbReference>
<name>A0A369TCQ9_9PROT</name>
<dbReference type="AlphaFoldDB" id="A0A369TCQ9"/>
<dbReference type="NCBIfam" id="TIGR00096">
    <property type="entry name" value="16S rRNA (cytidine(1402)-2'-O)-methyltransferase"/>
    <property type="match status" value="1"/>
</dbReference>
<dbReference type="EMBL" id="QPMH01000003">
    <property type="protein sequence ID" value="RDD63123.1"/>
    <property type="molecule type" value="Genomic_DNA"/>
</dbReference>
<feature type="region of interest" description="Disordered" evidence="7">
    <location>
        <begin position="1"/>
        <end position="28"/>
    </location>
</feature>
<dbReference type="GO" id="GO:0005737">
    <property type="term" value="C:cytoplasm"/>
    <property type="evidence" value="ECO:0007669"/>
    <property type="project" value="UniProtKB-SubCell"/>
</dbReference>
<dbReference type="RefSeq" id="WP_114581073.1">
    <property type="nucleotide sequence ID" value="NZ_QPMH01000003.1"/>
</dbReference>
<dbReference type="PANTHER" id="PTHR46111">
    <property type="entry name" value="RIBOSOMAL RNA SMALL SUBUNIT METHYLTRANSFERASE I"/>
    <property type="match status" value="1"/>
</dbReference>
<evidence type="ECO:0000313" key="10">
    <source>
        <dbReference type="EMBL" id="RDD63123.1"/>
    </source>
</evidence>
<gene>
    <name evidence="6 10" type="primary">rsmI</name>
    <name evidence="10" type="ORF">DRB17_04955</name>
</gene>
<evidence type="ECO:0000259" key="9">
    <source>
        <dbReference type="Pfam" id="PF23016"/>
    </source>
</evidence>